<comment type="caution">
    <text evidence="3">The sequence shown here is derived from an EMBL/GenBank/DDBJ whole genome shotgun (WGS) entry which is preliminary data.</text>
</comment>
<dbReference type="RefSeq" id="WP_345188355.1">
    <property type="nucleotide sequence ID" value="NZ_BAABGP010000022.1"/>
</dbReference>
<feature type="signal peptide" evidence="1">
    <location>
        <begin position="1"/>
        <end position="26"/>
    </location>
</feature>
<dbReference type="PROSITE" id="PS51257">
    <property type="entry name" value="PROKAR_LIPOPROTEIN"/>
    <property type="match status" value="1"/>
</dbReference>
<dbReference type="Proteomes" id="UP001500731">
    <property type="component" value="Unassembled WGS sequence"/>
</dbReference>
<organism evidence="3 4">
    <name type="scientific">Microbacterium panaciterrae</name>
    <dbReference type="NCBI Taxonomy" id="985759"/>
    <lineage>
        <taxon>Bacteria</taxon>
        <taxon>Bacillati</taxon>
        <taxon>Actinomycetota</taxon>
        <taxon>Actinomycetes</taxon>
        <taxon>Micrococcales</taxon>
        <taxon>Microbacteriaceae</taxon>
        <taxon>Microbacterium</taxon>
    </lineage>
</organism>
<dbReference type="Gene3D" id="2.70.70.10">
    <property type="entry name" value="Glucose Permease (Domain IIA)"/>
    <property type="match status" value="1"/>
</dbReference>
<dbReference type="PANTHER" id="PTHR21666">
    <property type="entry name" value="PEPTIDASE-RELATED"/>
    <property type="match status" value="1"/>
</dbReference>
<evidence type="ECO:0000313" key="3">
    <source>
        <dbReference type="EMBL" id="GAA4489902.1"/>
    </source>
</evidence>
<dbReference type="CDD" id="cd12797">
    <property type="entry name" value="M23_peptidase"/>
    <property type="match status" value="1"/>
</dbReference>
<dbReference type="Pfam" id="PF01551">
    <property type="entry name" value="Peptidase_M23"/>
    <property type="match status" value="1"/>
</dbReference>
<accession>A0ABP8PQJ0</accession>
<feature type="domain" description="M23ase beta-sheet core" evidence="2">
    <location>
        <begin position="267"/>
        <end position="367"/>
    </location>
</feature>
<reference evidence="4" key="1">
    <citation type="journal article" date="2019" name="Int. J. Syst. Evol. Microbiol.">
        <title>The Global Catalogue of Microorganisms (GCM) 10K type strain sequencing project: providing services to taxonomists for standard genome sequencing and annotation.</title>
        <authorList>
            <consortium name="The Broad Institute Genomics Platform"/>
            <consortium name="The Broad Institute Genome Sequencing Center for Infectious Disease"/>
            <person name="Wu L."/>
            <person name="Ma J."/>
        </authorList>
    </citation>
    <scope>NUCLEOTIDE SEQUENCE [LARGE SCALE GENOMIC DNA]</scope>
    <source>
        <strain evidence="4">JCM 17839</strain>
    </source>
</reference>
<gene>
    <name evidence="3" type="ORF">GCM10023171_31560</name>
</gene>
<dbReference type="SUPFAM" id="SSF51261">
    <property type="entry name" value="Duplicated hybrid motif"/>
    <property type="match status" value="1"/>
</dbReference>
<keyword evidence="4" id="KW-1185">Reference proteome</keyword>
<dbReference type="PANTHER" id="PTHR21666:SF270">
    <property type="entry name" value="MUREIN HYDROLASE ACTIVATOR ENVC"/>
    <property type="match status" value="1"/>
</dbReference>
<proteinExistence type="predicted"/>
<dbReference type="EMBL" id="BAABGP010000022">
    <property type="protein sequence ID" value="GAA4489902.1"/>
    <property type="molecule type" value="Genomic_DNA"/>
</dbReference>
<evidence type="ECO:0000259" key="2">
    <source>
        <dbReference type="Pfam" id="PF01551"/>
    </source>
</evidence>
<name>A0ABP8PQJ0_9MICO</name>
<evidence type="ECO:0000313" key="4">
    <source>
        <dbReference type="Proteomes" id="UP001500731"/>
    </source>
</evidence>
<evidence type="ECO:0000256" key="1">
    <source>
        <dbReference type="SAM" id="SignalP"/>
    </source>
</evidence>
<feature type="chain" id="PRO_5045315960" evidence="1">
    <location>
        <begin position="27"/>
        <end position="432"/>
    </location>
</feature>
<sequence length="432" mass="45604">MTIRRVPVLFVSMAVVVAFVATGCSAGSEPVRTAQPPADSVPGVTVPDAFTAITVAPIGDPPLPFRGSDGRYHVVYDLQLTNATKAPATLERIEVVDGLHPKKIIASFSGTALVDTTCSFGDCNRLRSLPAGYLDTATIPAQESRVLFIDFALDSLAQAPKALLHHLYGTGAASPAFGQSGPIDYLTTPLAISTETVPVIAPPLRGDNWIALNGCCEPGFPHRSSVMSVNGKLNNSQRFAIDWKRTNDQGEFYSGDKTSNKSYVDYGSEILAVADATVVSVLDGMEANAPGVLPASDPALAAKLTVENVDGNHVVLDLGSGVYAMYAHMISGSLTVKAGDKVTEGQVIGKLGNTGNANASHLHFQLMDGPSLLEADSLPYELKGFHYDGQVDPQSIADADSYLSGTFLQGKLSKSESRTRELPLNLAIVDFP</sequence>
<protein>
    <submittedName>
        <fullName evidence="3">M23 family metallopeptidase</fullName>
    </submittedName>
</protein>
<dbReference type="InterPro" id="IPR011055">
    <property type="entry name" value="Dup_hybrid_motif"/>
</dbReference>
<dbReference type="InterPro" id="IPR016047">
    <property type="entry name" value="M23ase_b-sheet_dom"/>
</dbReference>
<keyword evidence="1" id="KW-0732">Signal</keyword>
<dbReference type="InterPro" id="IPR050570">
    <property type="entry name" value="Cell_wall_metabolism_enzyme"/>
</dbReference>